<keyword evidence="2" id="KW-1185">Reference proteome</keyword>
<reference evidence="2" key="1">
    <citation type="journal article" date="2017" name="Nat. Ecol. Evol.">
        <title>Genome expansion and lineage-specific genetic innovations in the forest pathogenic fungi Armillaria.</title>
        <authorList>
            <person name="Sipos G."/>
            <person name="Prasanna A.N."/>
            <person name="Walter M.C."/>
            <person name="O'Connor E."/>
            <person name="Balint B."/>
            <person name="Krizsan K."/>
            <person name="Kiss B."/>
            <person name="Hess J."/>
            <person name="Varga T."/>
            <person name="Slot J."/>
            <person name="Riley R."/>
            <person name="Boka B."/>
            <person name="Rigling D."/>
            <person name="Barry K."/>
            <person name="Lee J."/>
            <person name="Mihaltcheva S."/>
            <person name="LaButti K."/>
            <person name="Lipzen A."/>
            <person name="Waldron R."/>
            <person name="Moloney N.M."/>
            <person name="Sperisen C."/>
            <person name="Kredics L."/>
            <person name="Vagvoelgyi C."/>
            <person name="Patrignani A."/>
            <person name="Fitzpatrick D."/>
            <person name="Nagy I."/>
            <person name="Doyle S."/>
            <person name="Anderson J.B."/>
            <person name="Grigoriev I.V."/>
            <person name="Gueldener U."/>
            <person name="Muensterkoetter M."/>
            <person name="Nagy L.G."/>
        </authorList>
    </citation>
    <scope>NUCLEOTIDE SEQUENCE [LARGE SCALE GENOMIC DNA]</scope>
    <source>
        <strain evidence="2">Ar21-2</strain>
    </source>
</reference>
<dbReference type="EMBL" id="KZ293779">
    <property type="protein sequence ID" value="PBK79399.1"/>
    <property type="molecule type" value="Genomic_DNA"/>
</dbReference>
<dbReference type="OrthoDB" id="3239511at2759"/>
<feature type="non-terminal residue" evidence="1">
    <location>
        <position position="61"/>
    </location>
</feature>
<sequence length="61" mass="7171">KHHNKSYYTDFKRDVWYKAIEIILSSIKDKSKTGAWVEPPDSDATPWHVFPTIMILSADYE</sequence>
<dbReference type="AlphaFoldDB" id="A0A2H3C8K6"/>
<proteinExistence type="predicted"/>
<gene>
    <name evidence="1" type="ORF">ARMGADRAFT_871049</name>
</gene>
<accession>A0A2H3C8K6</accession>
<dbReference type="STRING" id="47427.A0A2H3C8K6"/>
<dbReference type="InParanoid" id="A0A2H3C8K6"/>
<organism evidence="1 2">
    <name type="scientific">Armillaria gallica</name>
    <name type="common">Bulbous honey fungus</name>
    <name type="synonym">Armillaria bulbosa</name>
    <dbReference type="NCBI Taxonomy" id="47427"/>
    <lineage>
        <taxon>Eukaryota</taxon>
        <taxon>Fungi</taxon>
        <taxon>Dikarya</taxon>
        <taxon>Basidiomycota</taxon>
        <taxon>Agaricomycotina</taxon>
        <taxon>Agaricomycetes</taxon>
        <taxon>Agaricomycetidae</taxon>
        <taxon>Agaricales</taxon>
        <taxon>Marasmiineae</taxon>
        <taxon>Physalacriaceae</taxon>
        <taxon>Armillaria</taxon>
    </lineage>
</organism>
<evidence type="ECO:0000313" key="1">
    <source>
        <dbReference type="EMBL" id="PBK79399.1"/>
    </source>
</evidence>
<name>A0A2H3C8K6_ARMGA</name>
<dbReference type="Proteomes" id="UP000217790">
    <property type="component" value="Unassembled WGS sequence"/>
</dbReference>
<protein>
    <submittedName>
        <fullName evidence="1">Uncharacterized protein</fullName>
    </submittedName>
</protein>
<feature type="non-terminal residue" evidence="1">
    <location>
        <position position="1"/>
    </location>
</feature>
<evidence type="ECO:0000313" key="2">
    <source>
        <dbReference type="Proteomes" id="UP000217790"/>
    </source>
</evidence>